<organism evidence="2 3">
    <name type="scientific">Candidatus Nomurabacteria bacterium RIFCSPLOWO2_01_FULL_33_24</name>
    <dbReference type="NCBI Taxonomy" id="1801765"/>
    <lineage>
        <taxon>Bacteria</taxon>
        <taxon>Candidatus Nomuraibacteriota</taxon>
    </lineage>
</organism>
<evidence type="ECO:0000313" key="2">
    <source>
        <dbReference type="EMBL" id="OGI88414.1"/>
    </source>
</evidence>
<evidence type="ECO:0000313" key="3">
    <source>
        <dbReference type="Proteomes" id="UP000185809"/>
    </source>
</evidence>
<dbReference type="AlphaFoldDB" id="A0A1F6X2T1"/>
<dbReference type="Proteomes" id="UP000185809">
    <property type="component" value="Unassembled WGS sequence"/>
</dbReference>
<gene>
    <name evidence="2" type="ORF">A2995_00965</name>
</gene>
<protein>
    <recommendedName>
        <fullName evidence="4">Bacterial spore germination immunoglobulin-like domain-containing protein</fullName>
    </recommendedName>
</protein>
<feature type="transmembrane region" description="Helical" evidence="1">
    <location>
        <begin position="6"/>
        <end position="25"/>
    </location>
</feature>
<sequence length="162" mass="17740">MQSKNNIIIILLVVLIALLAYFAFLKPKSANDNFQIPAGDTVNEKDNLEILGNKEDLVSFSISPGQEMSGVQKITGVIKGAYFFEGEMSFGIKGQTIIKTMSEPHGFATATTDWMTGDPVSFETTIDFSNFSKGPAYIEIHNDNASGLPEYNKSILIPIIIE</sequence>
<keyword evidence="1" id="KW-1133">Transmembrane helix</keyword>
<evidence type="ECO:0000256" key="1">
    <source>
        <dbReference type="SAM" id="Phobius"/>
    </source>
</evidence>
<dbReference type="EMBL" id="MFUP01000004">
    <property type="protein sequence ID" value="OGI88414.1"/>
    <property type="molecule type" value="Genomic_DNA"/>
</dbReference>
<proteinExistence type="predicted"/>
<comment type="caution">
    <text evidence="2">The sequence shown here is derived from an EMBL/GenBank/DDBJ whole genome shotgun (WGS) entry which is preliminary data.</text>
</comment>
<name>A0A1F6X2T1_9BACT</name>
<reference evidence="2 3" key="1">
    <citation type="journal article" date="2016" name="Nat. Commun.">
        <title>Thousands of microbial genomes shed light on interconnected biogeochemical processes in an aquifer system.</title>
        <authorList>
            <person name="Anantharaman K."/>
            <person name="Brown C.T."/>
            <person name="Hug L.A."/>
            <person name="Sharon I."/>
            <person name="Castelle C.J."/>
            <person name="Probst A.J."/>
            <person name="Thomas B.C."/>
            <person name="Singh A."/>
            <person name="Wilkins M.J."/>
            <person name="Karaoz U."/>
            <person name="Brodie E.L."/>
            <person name="Williams K.H."/>
            <person name="Hubbard S.S."/>
            <person name="Banfield J.F."/>
        </authorList>
    </citation>
    <scope>NUCLEOTIDE SEQUENCE [LARGE SCALE GENOMIC DNA]</scope>
</reference>
<keyword evidence="1" id="KW-0812">Transmembrane</keyword>
<accession>A0A1F6X2T1</accession>
<keyword evidence="1" id="KW-0472">Membrane</keyword>
<evidence type="ECO:0008006" key="4">
    <source>
        <dbReference type="Google" id="ProtNLM"/>
    </source>
</evidence>